<gene>
    <name evidence="3" type="ORF">SAMN05443287_102644</name>
</gene>
<dbReference type="InterPro" id="IPR012291">
    <property type="entry name" value="CBM2_carb-bd_dom_sf"/>
</dbReference>
<dbReference type="Proteomes" id="UP000198707">
    <property type="component" value="Unassembled WGS sequence"/>
</dbReference>
<proteinExistence type="predicted"/>
<dbReference type="SUPFAM" id="SSF49384">
    <property type="entry name" value="Carbohydrate-binding domain"/>
    <property type="match status" value="1"/>
</dbReference>
<sequence>MLRTFGVALSAVTLALVAGAGAASAVDTPAVPSPTSPTPTPTLVCPPALPITGGVAGATTTSVTVSYSIFMSPPCGYDPPIMVSLFASRDDAVQGRDPVAESVSGPERSGNVTIGGLEPDTEYWFRFSDAEGRPDPYFIGGPARTAAASSCGATAVIDSSWASGFVATVTVRNTGSVPLDGWRVSWRWSGDERVQSVWGGVVDAAGRDVTVRNAPYNGTLAPGGTTTFGLLAATSAAPVGIVLTCGR</sequence>
<evidence type="ECO:0000259" key="2">
    <source>
        <dbReference type="PROSITE" id="PS51173"/>
    </source>
</evidence>
<keyword evidence="1" id="KW-0732">Signal</keyword>
<dbReference type="InterPro" id="IPR008965">
    <property type="entry name" value="CBM2/CBM3_carb-bd_dom_sf"/>
</dbReference>
<dbReference type="OrthoDB" id="3402620at2"/>
<dbReference type="GO" id="GO:0004553">
    <property type="term" value="F:hydrolase activity, hydrolyzing O-glycosyl compounds"/>
    <property type="evidence" value="ECO:0007669"/>
    <property type="project" value="InterPro"/>
</dbReference>
<evidence type="ECO:0000256" key="1">
    <source>
        <dbReference type="SAM" id="SignalP"/>
    </source>
</evidence>
<evidence type="ECO:0000313" key="4">
    <source>
        <dbReference type="Proteomes" id="UP000198707"/>
    </source>
</evidence>
<evidence type="ECO:0000313" key="3">
    <source>
        <dbReference type="EMBL" id="SEJ02587.1"/>
    </source>
</evidence>
<name>A0A1H6VLL4_9ACTN</name>
<reference evidence="4" key="1">
    <citation type="submission" date="2016-10" db="EMBL/GenBank/DDBJ databases">
        <authorList>
            <person name="Varghese N."/>
            <person name="Submissions S."/>
        </authorList>
    </citation>
    <scope>NUCLEOTIDE SEQUENCE [LARGE SCALE GENOMIC DNA]</scope>
    <source>
        <strain evidence="4">CGMCC 4.7038</strain>
    </source>
</reference>
<feature type="chain" id="PRO_5011479799" evidence="1">
    <location>
        <begin position="26"/>
        <end position="247"/>
    </location>
</feature>
<dbReference type="Pfam" id="PF00553">
    <property type="entry name" value="CBM_2"/>
    <property type="match status" value="1"/>
</dbReference>
<dbReference type="PROSITE" id="PS51173">
    <property type="entry name" value="CBM2"/>
    <property type="match status" value="1"/>
</dbReference>
<dbReference type="EMBL" id="FNYV01000002">
    <property type="protein sequence ID" value="SEJ02587.1"/>
    <property type="molecule type" value="Genomic_DNA"/>
</dbReference>
<dbReference type="STRING" id="1144548.SAMN05443287_102644"/>
<dbReference type="GO" id="GO:0005975">
    <property type="term" value="P:carbohydrate metabolic process"/>
    <property type="evidence" value="ECO:0007669"/>
    <property type="project" value="InterPro"/>
</dbReference>
<organism evidence="3 4">
    <name type="scientific">Micromonospora phaseoli</name>
    <dbReference type="NCBI Taxonomy" id="1144548"/>
    <lineage>
        <taxon>Bacteria</taxon>
        <taxon>Bacillati</taxon>
        <taxon>Actinomycetota</taxon>
        <taxon>Actinomycetes</taxon>
        <taxon>Micromonosporales</taxon>
        <taxon>Micromonosporaceae</taxon>
        <taxon>Micromonospora</taxon>
    </lineage>
</organism>
<accession>A0A1H6VLL4</accession>
<dbReference type="SMART" id="SM00637">
    <property type="entry name" value="CBD_II"/>
    <property type="match status" value="1"/>
</dbReference>
<feature type="signal peptide" evidence="1">
    <location>
        <begin position="1"/>
        <end position="25"/>
    </location>
</feature>
<dbReference type="Gene3D" id="2.60.40.290">
    <property type="match status" value="1"/>
</dbReference>
<dbReference type="RefSeq" id="WP_092377197.1">
    <property type="nucleotide sequence ID" value="NZ_BOPI01000036.1"/>
</dbReference>
<dbReference type="GO" id="GO:0030247">
    <property type="term" value="F:polysaccharide binding"/>
    <property type="evidence" value="ECO:0007669"/>
    <property type="project" value="UniProtKB-UniRule"/>
</dbReference>
<protein>
    <submittedName>
        <fullName evidence="3">Cellulose binding domain-containing protein</fullName>
    </submittedName>
</protein>
<keyword evidence="4" id="KW-1185">Reference proteome</keyword>
<dbReference type="InterPro" id="IPR001919">
    <property type="entry name" value="CBD2"/>
</dbReference>
<feature type="domain" description="CBM2" evidence="2">
    <location>
        <begin position="144"/>
        <end position="247"/>
    </location>
</feature>
<dbReference type="AlphaFoldDB" id="A0A1H6VLL4"/>